<dbReference type="NCBIfam" id="TIGR01484">
    <property type="entry name" value="HAD-SF-IIB"/>
    <property type="match status" value="1"/>
</dbReference>
<dbReference type="InterPro" id="IPR036412">
    <property type="entry name" value="HAD-like_sf"/>
</dbReference>
<dbReference type="PANTHER" id="PTHR10000:SF25">
    <property type="entry name" value="PHOSPHATASE YKRA-RELATED"/>
    <property type="match status" value="1"/>
</dbReference>
<dbReference type="GO" id="GO:0000287">
    <property type="term" value="F:magnesium ion binding"/>
    <property type="evidence" value="ECO:0007669"/>
    <property type="project" value="TreeGrafter"/>
</dbReference>
<reference evidence="1" key="2">
    <citation type="journal article" date="2021" name="PeerJ">
        <title>Extensive microbial diversity within the chicken gut microbiome revealed by metagenomics and culture.</title>
        <authorList>
            <person name="Gilroy R."/>
            <person name="Ravi A."/>
            <person name="Getino M."/>
            <person name="Pursley I."/>
            <person name="Horton D.L."/>
            <person name="Alikhan N.F."/>
            <person name="Baker D."/>
            <person name="Gharbi K."/>
            <person name="Hall N."/>
            <person name="Watson M."/>
            <person name="Adriaenssens E.M."/>
            <person name="Foster-Nyarko E."/>
            <person name="Jarju S."/>
            <person name="Secka A."/>
            <person name="Antonio M."/>
            <person name="Oren A."/>
            <person name="Chaudhuri R.R."/>
            <person name="La Ragione R."/>
            <person name="Hildebrand F."/>
            <person name="Pallen M.J."/>
        </authorList>
    </citation>
    <scope>NUCLEOTIDE SEQUENCE</scope>
    <source>
        <strain evidence="1">CHK195-11698</strain>
    </source>
</reference>
<dbReference type="Gene3D" id="3.40.50.1000">
    <property type="entry name" value="HAD superfamily/HAD-like"/>
    <property type="match status" value="1"/>
</dbReference>
<organism evidence="1 2">
    <name type="scientific">Candidatus Fimiplasma intestinipullorum</name>
    <dbReference type="NCBI Taxonomy" id="2840825"/>
    <lineage>
        <taxon>Bacteria</taxon>
        <taxon>Bacillati</taxon>
        <taxon>Bacillota</taxon>
        <taxon>Clostridia</taxon>
        <taxon>Eubacteriales</taxon>
        <taxon>Candidatus Fimiplasma</taxon>
    </lineage>
</organism>
<comment type="caution">
    <text evidence="1">The sequence shown here is derived from an EMBL/GenBank/DDBJ whole genome shotgun (WGS) entry which is preliminary data.</text>
</comment>
<dbReference type="InterPro" id="IPR023214">
    <property type="entry name" value="HAD_sf"/>
</dbReference>
<evidence type="ECO:0000313" key="1">
    <source>
        <dbReference type="EMBL" id="HIU12478.1"/>
    </source>
</evidence>
<dbReference type="EMBL" id="DVMJ01000001">
    <property type="protein sequence ID" value="HIU12478.1"/>
    <property type="molecule type" value="Genomic_DNA"/>
</dbReference>
<dbReference type="InterPro" id="IPR006379">
    <property type="entry name" value="HAD-SF_hydro_IIB"/>
</dbReference>
<dbReference type="NCBIfam" id="TIGR00099">
    <property type="entry name" value="Cof-subfamily"/>
    <property type="match status" value="1"/>
</dbReference>
<dbReference type="Gene3D" id="3.30.1240.10">
    <property type="match status" value="1"/>
</dbReference>
<dbReference type="Proteomes" id="UP000824175">
    <property type="component" value="Unassembled WGS sequence"/>
</dbReference>
<dbReference type="InterPro" id="IPR000150">
    <property type="entry name" value="Cof"/>
</dbReference>
<accession>A0A9D1KYG4</accession>
<dbReference type="PANTHER" id="PTHR10000">
    <property type="entry name" value="PHOSPHOSERINE PHOSPHATASE"/>
    <property type="match status" value="1"/>
</dbReference>
<name>A0A9D1KYG4_9FIRM</name>
<protein>
    <submittedName>
        <fullName evidence="1">Cof-type HAD-IIB family hydrolase</fullName>
    </submittedName>
</protein>
<gene>
    <name evidence="1" type="ORF">IAD15_00155</name>
</gene>
<dbReference type="SUPFAM" id="SSF56784">
    <property type="entry name" value="HAD-like"/>
    <property type="match status" value="1"/>
</dbReference>
<dbReference type="Pfam" id="PF08282">
    <property type="entry name" value="Hydrolase_3"/>
    <property type="match status" value="1"/>
</dbReference>
<dbReference type="SFLD" id="SFLDS00003">
    <property type="entry name" value="Haloacid_Dehalogenase"/>
    <property type="match status" value="1"/>
</dbReference>
<evidence type="ECO:0000313" key="2">
    <source>
        <dbReference type="Proteomes" id="UP000824175"/>
    </source>
</evidence>
<dbReference type="SFLD" id="SFLDG01140">
    <property type="entry name" value="C2.B:_Phosphomannomutase_and_P"/>
    <property type="match status" value="1"/>
</dbReference>
<dbReference type="GO" id="GO:0005829">
    <property type="term" value="C:cytosol"/>
    <property type="evidence" value="ECO:0007669"/>
    <property type="project" value="TreeGrafter"/>
</dbReference>
<dbReference type="AlphaFoldDB" id="A0A9D1KYG4"/>
<sequence length="260" mass="29697">MPKLLFFDIDNTILDEKTQTIPVEVRQALKQAKQNGHFLFINTGRTKAALNQQMTNLGMDGYVCGCGGYLEFQEKILKTTPLPLVLCEKIKHLLKTCQLSGVLEGTEATYFDKDNRNPIVAEYQQRLAKDQLVISDWDQDPLHFDKLTVFLNPESDFETFYQALKEDLHFIKRGPIFYELMPHHISKASGIAYFLDYFNLSIEDAYAFGDSTNDLAMLQYVKHSIGMQNSDPEVLACVEYITDTVDHDGIRKALVHYGLI</sequence>
<keyword evidence="1" id="KW-0378">Hydrolase</keyword>
<dbReference type="GO" id="GO:0016791">
    <property type="term" value="F:phosphatase activity"/>
    <property type="evidence" value="ECO:0007669"/>
    <property type="project" value="TreeGrafter"/>
</dbReference>
<proteinExistence type="predicted"/>
<dbReference type="PROSITE" id="PS01229">
    <property type="entry name" value="COF_2"/>
    <property type="match status" value="1"/>
</dbReference>
<reference evidence="1" key="1">
    <citation type="submission" date="2020-10" db="EMBL/GenBank/DDBJ databases">
        <authorList>
            <person name="Gilroy R."/>
        </authorList>
    </citation>
    <scope>NUCLEOTIDE SEQUENCE</scope>
    <source>
        <strain evidence="1">CHK195-11698</strain>
    </source>
</reference>